<comment type="caution">
    <text evidence="1">The sequence shown here is derived from an EMBL/GenBank/DDBJ whole genome shotgun (WGS) entry which is preliminary data.</text>
</comment>
<proteinExistence type="predicted"/>
<dbReference type="OrthoDB" id="2080971at2"/>
<name>A0A2W1NMV7_PAEXE</name>
<dbReference type="AlphaFoldDB" id="A0A2W1NMV7"/>
<reference evidence="1" key="1">
    <citation type="submission" date="2018-06" db="EMBL/GenBank/DDBJ databases">
        <title>Paenibacillus xerothermodurans sp. nov. an extremely dry heat resistant spore forming bacterium isolated from the soil of Cape Canaveral, Florida.</title>
        <authorList>
            <person name="Seuylemezian A."/>
            <person name="Kaur N."/>
            <person name="Patil P."/>
            <person name="Patil P."/>
            <person name="Mayilraj S."/>
            <person name="Vaishampayan P."/>
        </authorList>
    </citation>
    <scope>NUCLEOTIDE SEQUENCE [LARGE SCALE GENOMIC DNA]</scope>
    <source>
        <strain evidence="1">ATCC 27380</strain>
    </source>
</reference>
<sequence length="211" mass="24892">MQETLKRRKLKELIIMADEQEWINYRLIEMATKYDYGEGKSYLPIPHVLRKCSKLSSTEKDVLYHLLYSMNDKKYCFPAYGTIAAELFIGVSTVVRAIDKLEQMYFIKKEEFIGSSNRYYIDMLEDNPYLILSGYTSHFKRSFQPIGVAKGLCKNKVIKQVNKFVEKEDYDVFAHRFYSGEDTEIVLIQFLEQLRKYVEENTNIKIRPIGV</sequence>
<dbReference type="Proteomes" id="UP000214746">
    <property type="component" value="Unassembled WGS sequence"/>
</dbReference>
<gene>
    <name evidence="1" type="ORF">CBW46_014235</name>
</gene>
<dbReference type="InterPro" id="IPR036388">
    <property type="entry name" value="WH-like_DNA-bd_sf"/>
</dbReference>
<accession>A0A2W1NMV7</accession>
<dbReference type="Gene3D" id="1.10.10.10">
    <property type="entry name" value="Winged helix-like DNA-binding domain superfamily/Winged helix DNA-binding domain"/>
    <property type="match status" value="1"/>
</dbReference>
<protein>
    <submittedName>
        <fullName evidence="1">Helix-turn-helix domain-containing protein</fullName>
    </submittedName>
</protein>
<dbReference type="SUPFAM" id="SSF46785">
    <property type="entry name" value="Winged helix' DNA-binding domain"/>
    <property type="match status" value="1"/>
</dbReference>
<dbReference type="InterPro" id="IPR036390">
    <property type="entry name" value="WH_DNA-bd_sf"/>
</dbReference>
<evidence type="ECO:0000313" key="2">
    <source>
        <dbReference type="Proteomes" id="UP000214746"/>
    </source>
</evidence>
<organism evidence="1 2">
    <name type="scientific">Paenibacillus xerothermodurans</name>
    <dbReference type="NCBI Taxonomy" id="1977292"/>
    <lineage>
        <taxon>Bacteria</taxon>
        <taxon>Bacillati</taxon>
        <taxon>Bacillota</taxon>
        <taxon>Bacilli</taxon>
        <taxon>Bacillales</taxon>
        <taxon>Paenibacillaceae</taxon>
        <taxon>Paenibacillus</taxon>
    </lineage>
</organism>
<dbReference type="EMBL" id="NHRJ02000008">
    <property type="protein sequence ID" value="PZE20303.1"/>
    <property type="molecule type" value="Genomic_DNA"/>
</dbReference>
<keyword evidence="2" id="KW-1185">Reference proteome</keyword>
<dbReference type="Pfam" id="PF13730">
    <property type="entry name" value="HTH_36"/>
    <property type="match status" value="1"/>
</dbReference>
<evidence type="ECO:0000313" key="1">
    <source>
        <dbReference type="EMBL" id="PZE20303.1"/>
    </source>
</evidence>